<dbReference type="KEGG" id="vpy:HZI73_06830"/>
<keyword evidence="2 7" id="KW-0813">Transport</keyword>
<evidence type="ECO:0000256" key="6">
    <source>
        <dbReference type="ARBA" id="ARBA00023136"/>
    </source>
</evidence>
<dbReference type="AlphaFoldDB" id="A0A8J8SG55"/>
<keyword evidence="6 7" id="KW-0472">Membrane</keyword>
<evidence type="ECO:0000256" key="7">
    <source>
        <dbReference type="RuleBase" id="RU363032"/>
    </source>
</evidence>
<name>A0A8J8SG55_9FIRM</name>
<dbReference type="PROSITE" id="PS50928">
    <property type="entry name" value="ABC_TM1"/>
    <property type="match status" value="1"/>
</dbReference>
<gene>
    <name evidence="9" type="ORF">HZI73_06830</name>
</gene>
<feature type="transmembrane region" description="Helical" evidence="7">
    <location>
        <begin position="140"/>
        <end position="161"/>
    </location>
</feature>
<dbReference type="PANTHER" id="PTHR30151">
    <property type="entry name" value="ALKANE SULFONATE ABC TRANSPORTER-RELATED, MEMBRANE SUBUNIT"/>
    <property type="match status" value="1"/>
</dbReference>
<reference evidence="9" key="1">
    <citation type="submission" date="2020-07" db="EMBL/GenBank/DDBJ databases">
        <title>Vallitalea pronyensis genome.</title>
        <authorList>
            <person name="Postec A."/>
        </authorList>
    </citation>
    <scope>NUCLEOTIDE SEQUENCE</scope>
    <source>
        <strain evidence="9">FatNI3</strain>
    </source>
</reference>
<evidence type="ECO:0000256" key="2">
    <source>
        <dbReference type="ARBA" id="ARBA00022448"/>
    </source>
</evidence>
<dbReference type="InterPro" id="IPR000515">
    <property type="entry name" value="MetI-like"/>
</dbReference>
<comment type="subcellular location">
    <subcellularLocation>
        <location evidence="1 7">Cell membrane</location>
        <topology evidence="1 7">Multi-pass membrane protein</topology>
    </subcellularLocation>
</comment>
<sequence length="284" mass="32285">MTNQVSPEQTRYLKKALKKRRLITFYQVLILIVLIIAWEIGAVTGIIEPFIFSSPRRVWGAFIEMVMDGSIFYHVGVTLYETIISFALGTVLGILIATLLWWNRQLSKILEPYLVVFNSLPKTALAPIIIVWLGHNQKSIIITALTVAIVVTIINVFNGFIHVSSEKIKLIYTFNGTKKDVLTKVVFPANIANIISTMKVNIGLSLIGVIIGEFIAGKHGLGHLILYGSQVLKMDWVIMSIIMLAMVATGLYELIVFFEKRVNRQPHHLRSRKRQFFKMFKRKK</sequence>
<protein>
    <submittedName>
        <fullName evidence="9">ABC transporter permease</fullName>
    </submittedName>
</protein>
<accession>A0A8J8SG55</accession>
<keyword evidence="5 7" id="KW-1133">Transmembrane helix</keyword>
<comment type="similarity">
    <text evidence="7">Belongs to the binding-protein-dependent transport system permease family.</text>
</comment>
<evidence type="ECO:0000256" key="5">
    <source>
        <dbReference type="ARBA" id="ARBA00022989"/>
    </source>
</evidence>
<dbReference type="Proteomes" id="UP000683246">
    <property type="component" value="Chromosome"/>
</dbReference>
<dbReference type="GO" id="GO:0055085">
    <property type="term" value="P:transmembrane transport"/>
    <property type="evidence" value="ECO:0007669"/>
    <property type="project" value="InterPro"/>
</dbReference>
<dbReference type="InterPro" id="IPR035906">
    <property type="entry name" value="MetI-like_sf"/>
</dbReference>
<evidence type="ECO:0000313" key="9">
    <source>
        <dbReference type="EMBL" id="QUI22034.1"/>
    </source>
</evidence>
<feature type="transmembrane region" description="Helical" evidence="7">
    <location>
        <begin position="23"/>
        <end position="51"/>
    </location>
</feature>
<keyword evidence="3" id="KW-1003">Cell membrane</keyword>
<dbReference type="EMBL" id="CP058649">
    <property type="protein sequence ID" value="QUI22034.1"/>
    <property type="molecule type" value="Genomic_DNA"/>
</dbReference>
<evidence type="ECO:0000256" key="1">
    <source>
        <dbReference type="ARBA" id="ARBA00004651"/>
    </source>
</evidence>
<dbReference type="PANTHER" id="PTHR30151:SF19">
    <property type="entry name" value="ABC TRANSPORTER PERMEASE"/>
    <property type="match status" value="1"/>
</dbReference>
<dbReference type="Gene3D" id="1.10.3720.10">
    <property type="entry name" value="MetI-like"/>
    <property type="match status" value="1"/>
</dbReference>
<evidence type="ECO:0000259" key="8">
    <source>
        <dbReference type="PROSITE" id="PS50928"/>
    </source>
</evidence>
<dbReference type="RefSeq" id="WP_212697509.1">
    <property type="nucleotide sequence ID" value="NZ_CP058649.1"/>
</dbReference>
<dbReference type="GO" id="GO:0005886">
    <property type="term" value="C:plasma membrane"/>
    <property type="evidence" value="ECO:0007669"/>
    <property type="project" value="UniProtKB-SubCell"/>
</dbReference>
<feature type="transmembrane region" description="Helical" evidence="7">
    <location>
        <begin position="236"/>
        <end position="258"/>
    </location>
</feature>
<organism evidence="9 10">
    <name type="scientific">Vallitalea pronyensis</name>
    <dbReference type="NCBI Taxonomy" id="1348613"/>
    <lineage>
        <taxon>Bacteria</taxon>
        <taxon>Bacillati</taxon>
        <taxon>Bacillota</taxon>
        <taxon>Clostridia</taxon>
        <taxon>Lachnospirales</taxon>
        <taxon>Vallitaleaceae</taxon>
        <taxon>Vallitalea</taxon>
    </lineage>
</organism>
<feature type="transmembrane region" description="Helical" evidence="7">
    <location>
        <begin position="113"/>
        <end position="134"/>
    </location>
</feature>
<proteinExistence type="inferred from homology"/>
<evidence type="ECO:0000256" key="3">
    <source>
        <dbReference type="ARBA" id="ARBA00022475"/>
    </source>
</evidence>
<evidence type="ECO:0000313" key="10">
    <source>
        <dbReference type="Proteomes" id="UP000683246"/>
    </source>
</evidence>
<keyword evidence="4 7" id="KW-0812">Transmembrane</keyword>
<keyword evidence="10" id="KW-1185">Reference proteome</keyword>
<feature type="transmembrane region" description="Helical" evidence="7">
    <location>
        <begin position="71"/>
        <end position="101"/>
    </location>
</feature>
<dbReference type="CDD" id="cd06261">
    <property type="entry name" value="TM_PBP2"/>
    <property type="match status" value="1"/>
</dbReference>
<dbReference type="SUPFAM" id="SSF161098">
    <property type="entry name" value="MetI-like"/>
    <property type="match status" value="1"/>
</dbReference>
<dbReference type="Pfam" id="PF00528">
    <property type="entry name" value="BPD_transp_1"/>
    <property type="match status" value="1"/>
</dbReference>
<feature type="transmembrane region" description="Helical" evidence="7">
    <location>
        <begin position="200"/>
        <end position="216"/>
    </location>
</feature>
<evidence type="ECO:0000256" key="4">
    <source>
        <dbReference type="ARBA" id="ARBA00022692"/>
    </source>
</evidence>
<feature type="domain" description="ABC transmembrane type-1" evidence="8">
    <location>
        <begin position="75"/>
        <end position="256"/>
    </location>
</feature>